<dbReference type="PANTHER" id="PTHR42698:SF2">
    <property type="entry name" value="GTPASE ERA-LIKE, CHLOROPLASTIC"/>
    <property type="match status" value="1"/>
</dbReference>
<dbReference type="OMA" id="WIPEDKQ"/>
<dbReference type="KEGG" id="vde:111252563"/>
<organism evidence="4 5">
    <name type="scientific">Varroa destructor</name>
    <name type="common">Honeybee mite</name>
    <dbReference type="NCBI Taxonomy" id="109461"/>
    <lineage>
        <taxon>Eukaryota</taxon>
        <taxon>Metazoa</taxon>
        <taxon>Ecdysozoa</taxon>
        <taxon>Arthropoda</taxon>
        <taxon>Chelicerata</taxon>
        <taxon>Arachnida</taxon>
        <taxon>Acari</taxon>
        <taxon>Parasitiformes</taxon>
        <taxon>Mesostigmata</taxon>
        <taxon>Gamasina</taxon>
        <taxon>Dermanyssoidea</taxon>
        <taxon>Varroidae</taxon>
        <taxon>Varroa</taxon>
    </lineage>
</organism>
<evidence type="ECO:0000313" key="5">
    <source>
        <dbReference type="Proteomes" id="UP000594260"/>
    </source>
</evidence>
<dbReference type="InParanoid" id="A0A7M7MCL5"/>
<feature type="transmembrane region" description="Helical" evidence="2">
    <location>
        <begin position="392"/>
        <end position="413"/>
    </location>
</feature>
<dbReference type="PANTHER" id="PTHR42698">
    <property type="entry name" value="GTPASE ERA"/>
    <property type="match status" value="1"/>
</dbReference>
<evidence type="ECO:0000313" key="4">
    <source>
        <dbReference type="EnsemblMetazoa" id="XP_022666431"/>
    </source>
</evidence>
<name>A0A7M7MCL5_VARDE</name>
<dbReference type="GO" id="GO:0005525">
    <property type="term" value="F:GTP binding"/>
    <property type="evidence" value="ECO:0007669"/>
    <property type="project" value="InterPro"/>
</dbReference>
<feature type="domain" description="Dynamin N-terminal" evidence="3">
    <location>
        <begin position="79"/>
        <end position="203"/>
    </location>
</feature>
<dbReference type="AlphaFoldDB" id="A0A7M7MCL5"/>
<dbReference type="EnsemblMetazoa" id="XM_022810696">
    <property type="protein sequence ID" value="XP_022666431"/>
    <property type="gene ID" value="LOC111252563"/>
</dbReference>
<dbReference type="InterPro" id="IPR005662">
    <property type="entry name" value="GTPase_Era-like"/>
</dbReference>
<dbReference type="Proteomes" id="UP000594260">
    <property type="component" value="Unplaced"/>
</dbReference>
<feature type="region of interest" description="Disordered" evidence="1">
    <location>
        <begin position="1"/>
        <end position="34"/>
    </location>
</feature>
<dbReference type="InterPro" id="IPR045063">
    <property type="entry name" value="Dynamin_N"/>
</dbReference>
<dbReference type="Gene3D" id="3.40.50.300">
    <property type="entry name" value="P-loop containing nucleotide triphosphate hydrolases"/>
    <property type="match status" value="1"/>
</dbReference>
<sequence>MFLTSKITGKRGPTYSNGKVAEPPTEKRDEGSRTNKLSLEDRVVALSQQMYRVPEKGLLDIYRQLNLPNLEIPERKINVLLVGNHSSGKSTFINWYIGEDIQKTGVAMETSKFSLICHGKRRETLSSNTIMQLFPKFEPLTKIPGIMDHLCGEVSESTKNQFRLVNFIDTPGLVDGADRYTYDIDSAMDVIAAMADLIFVFIDPQGQALCQRTITHIERFCRNHAQKLSLWLTKCDLVEDEADRLKVMQQVSAELARRPAIARENLWLYPIFIPGLSKNQPNALNQLSESLKLIERAISINLQDNVLQKMISHCDHISKIIGERRDSEEYHVQSRCFLSGTCAVIPICVMMVTLVVLVFYVLDRQVLKQWVDGIGLPHTVIVTWDQFHNIPAAFEIPVLLGGLIIIAAMGLLATSFTPKMITLDEPTNEMIKRLSVTANLVDGIRKEAKNLYDEYLENTLDL</sequence>
<proteinExistence type="predicted"/>
<keyword evidence="2" id="KW-1133">Transmembrane helix</keyword>
<dbReference type="GO" id="GO:0000028">
    <property type="term" value="P:ribosomal small subunit assembly"/>
    <property type="evidence" value="ECO:0007669"/>
    <property type="project" value="TreeGrafter"/>
</dbReference>
<dbReference type="GO" id="GO:0043024">
    <property type="term" value="F:ribosomal small subunit binding"/>
    <property type="evidence" value="ECO:0007669"/>
    <property type="project" value="TreeGrafter"/>
</dbReference>
<dbReference type="GeneID" id="111252563"/>
<dbReference type="SUPFAM" id="SSF52540">
    <property type="entry name" value="P-loop containing nucleoside triphosphate hydrolases"/>
    <property type="match status" value="1"/>
</dbReference>
<dbReference type="Pfam" id="PF00350">
    <property type="entry name" value="Dynamin_N"/>
    <property type="match status" value="1"/>
</dbReference>
<dbReference type="GO" id="GO:0019843">
    <property type="term" value="F:rRNA binding"/>
    <property type="evidence" value="ECO:0007669"/>
    <property type="project" value="TreeGrafter"/>
</dbReference>
<dbReference type="OrthoDB" id="1716625at2759"/>
<dbReference type="RefSeq" id="XP_022666431.1">
    <property type="nucleotide sequence ID" value="XM_022810696.1"/>
</dbReference>
<dbReference type="InterPro" id="IPR027417">
    <property type="entry name" value="P-loop_NTPase"/>
</dbReference>
<keyword evidence="2" id="KW-0812">Transmembrane</keyword>
<keyword evidence="2" id="KW-0472">Membrane</keyword>
<feature type="transmembrane region" description="Helical" evidence="2">
    <location>
        <begin position="337"/>
        <end position="362"/>
    </location>
</feature>
<reference evidence="4" key="1">
    <citation type="submission" date="2021-01" db="UniProtKB">
        <authorList>
            <consortium name="EnsemblMetazoa"/>
        </authorList>
    </citation>
    <scope>IDENTIFICATION</scope>
</reference>
<evidence type="ECO:0000256" key="1">
    <source>
        <dbReference type="SAM" id="MobiDB-lite"/>
    </source>
</evidence>
<evidence type="ECO:0000259" key="3">
    <source>
        <dbReference type="Pfam" id="PF00350"/>
    </source>
</evidence>
<accession>A0A7M7MCL5</accession>
<keyword evidence="5" id="KW-1185">Reference proteome</keyword>
<feature type="compositionally biased region" description="Basic and acidic residues" evidence="1">
    <location>
        <begin position="24"/>
        <end position="34"/>
    </location>
</feature>
<protein>
    <recommendedName>
        <fullName evidence="3">Dynamin N-terminal domain-containing protein</fullName>
    </recommendedName>
</protein>
<evidence type="ECO:0000256" key="2">
    <source>
        <dbReference type="SAM" id="Phobius"/>
    </source>
</evidence>